<dbReference type="Pfam" id="PF01425">
    <property type="entry name" value="Amidase"/>
    <property type="match status" value="1"/>
</dbReference>
<organism evidence="8 9">
    <name type="scientific">Hyaloscypha variabilis (strain UAMH 11265 / GT02V1 / F)</name>
    <name type="common">Meliniomyces variabilis</name>
    <dbReference type="NCBI Taxonomy" id="1149755"/>
    <lineage>
        <taxon>Eukaryota</taxon>
        <taxon>Fungi</taxon>
        <taxon>Dikarya</taxon>
        <taxon>Ascomycota</taxon>
        <taxon>Pezizomycotina</taxon>
        <taxon>Leotiomycetes</taxon>
        <taxon>Helotiales</taxon>
        <taxon>Hyaloscyphaceae</taxon>
        <taxon>Hyaloscypha</taxon>
        <taxon>Hyaloscypha variabilis</taxon>
    </lineage>
</organism>
<dbReference type="PIRSF" id="PIRSF001221">
    <property type="entry name" value="Amidase_fungi"/>
    <property type="match status" value="1"/>
</dbReference>
<feature type="active site" description="Charge relay system" evidence="5">
    <location>
        <position position="215"/>
    </location>
</feature>
<gene>
    <name evidence="8" type="ORF">L207DRAFT_552340</name>
</gene>
<comment type="catalytic activity">
    <reaction evidence="1">
        <text>a monocarboxylic acid amide + H2O = a monocarboxylate + NH4(+)</text>
        <dbReference type="Rhea" id="RHEA:12020"/>
        <dbReference type="ChEBI" id="CHEBI:15377"/>
        <dbReference type="ChEBI" id="CHEBI:28938"/>
        <dbReference type="ChEBI" id="CHEBI:35757"/>
        <dbReference type="ChEBI" id="CHEBI:83628"/>
        <dbReference type="EC" id="3.5.1.4"/>
    </reaction>
</comment>
<evidence type="ECO:0000256" key="4">
    <source>
        <dbReference type="ARBA" id="ARBA00022801"/>
    </source>
</evidence>
<feature type="binding site" evidence="6">
    <location>
        <position position="215"/>
    </location>
    <ligand>
        <name>substrate</name>
    </ligand>
</feature>
<evidence type="ECO:0000313" key="9">
    <source>
        <dbReference type="Proteomes" id="UP000235786"/>
    </source>
</evidence>
<proteinExistence type="inferred from homology"/>
<feature type="domain" description="Amidase" evidence="7">
    <location>
        <begin position="83"/>
        <end position="540"/>
    </location>
</feature>
<dbReference type="InterPro" id="IPR023631">
    <property type="entry name" value="Amidase_dom"/>
</dbReference>
<dbReference type="GO" id="GO:0004040">
    <property type="term" value="F:amidase activity"/>
    <property type="evidence" value="ECO:0007669"/>
    <property type="project" value="UniProtKB-EC"/>
</dbReference>
<dbReference type="AlphaFoldDB" id="A0A2J6RZD1"/>
<dbReference type="PROSITE" id="PS00571">
    <property type="entry name" value="AMIDASES"/>
    <property type="match status" value="1"/>
</dbReference>
<protein>
    <recommendedName>
        <fullName evidence="3">amidase</fullName>
        <ecNumber evidence="3">3.5.1.4</ecNumber>
    </recommendedName>
</protein>
<dbReference type="Proteomes" id="UP000235786">
    <property type="component" value="Unassembled WGS sequence"/>
</dbReference>
<feature type="active site" description="Acyl-ester intermediate" evidence="5">
    <location>
        <position position="239"/>
    </location>
</feature>
<evidence type="ECO:0000256" key="3">
    <source>
        <dbReference type="ARBA" id="ARBA00012922"/>
    </source>
</evidence>
<comment type="similarity">
    <text evidence="2">Belongs to the amidase family.</text>
</comment>
<dbReference type="EC" id="3.5.1.4" evidence="3"/>
<evidence type="ECO:0000313" key="8">
    <source>
        <dbReference type="EMBL" id="PMD43872.1"/>
    </source>
</evidence>
<evidence type="ECO:0000256" key="5">
    <source>
        <dbReference type="PIRSR" id="PIRSR001221-1"/>
    </source>
</evidence>
<dbReference type="EMBL" id="KZ613941">
    <property type="protein sequence ID" value="PMD43872.1"/>
    <property type="molecule type" value="Genomic_DNA"/>
</dbReference>
<dbReference type="OrthoDB" id="6428749at2759"/>
<dbReference type="InterPro" id="IPR020556">
    <property type="entry name" value="Amidase_CS"/>
</dbReference>
<dbReference type="PANTHER" id="PTHR46072:SF5">
    <property type="entry name" value="GENERAL AMIDASE-C"/>
    <property type="match status" value="1"/>
</dbReference>
<feature type="active site" description="Charge relay system" evidence="5">
    <location>
        <position position="139"/>
    </location>
</feature>
<dbReference type="STRING" id="1149755.A0A2J6RZD1"/>
<evidence type="ECO:0000259" key="7">
    <source>
        <dbReference type="Pfam" id="PF01425"/>
    </source>
</evidence>
<dbReference type="InterPro" id="IPR036928">
    <property type="entry name" value="AS_sf"/>
</dbReference>
<dbReference type="SUPFAM" id="SSF75304">
    <property type="entry name" value="Amidase signature (AS) enzymes"/>
    <property type="match status" value="1"/>
</dbReference>
<name>A0A2J6RZD1_HYAVF</name>
<feature type="binding site" evidence="6">
    <location>
        <begin position="236"/>
        <end position="239"/>
    </location>
    <ligand>
        <name>substrate</name>
    </ligand>
</feature>
<dbReference type="Gene3D" id="3.90.1300.10">
    <property type="entry name" value="Amidase signature (AS) domain"/>
    <property type="match status" value="1"/>
</dbReference>
<keyword evidence="4" id="KW-0378">Hydrolase</keyword>
<keyword evidence="9" id="KW-1185">Reference proteome</keyword>
<dbReference type="PANTHER" id="PTHR46072">
    <property type="entry name" value="AMIDASE-RELATED-RELATED"/>
    <property type="match status" value="1"/>
</dbReference>
<accession>A0A2J6RZD1</accession>
<reference evidence="8 9" key="1">
    <citation type="submission" date="2016-04" db="EMBL/GenBank/DDBJ databases">
        <title>A degradative enzymes factory behind the ericoid mycorrhizal symbiosis.</title>
        <authorList>
            <consortium name="DOE Joint Genome Institute"/>
            <person name="Martino E."/>
            <person name="Morin E."/>
            <person name="Grelet G."/>
            <person name="Kuo A."/>
            <person name="Kohler A."/>
            <person name="Daghino S."/>
            <person name="Barry K."/>
            <person name="Choi C."/>
            <person name="Cichocki N."/>
            <person name="Clum A."/>
            <person name="Copeland A."/>
            <person name="Hainaut M."/>
            <person name="Haridas S."/>
            <person name="Labutti K."/>
            <person name="Lindquist E."/>
            <person name="Lipzen A."/>
            <person name="Khouja H.-R."/>
            <person name="Murat C."/>
            <person name="Ohm R."/>
            <person name="Olson A."/>
            <person name="Spatafora J."/>
            <person name="Veneault-Fourrey C."/>
            <person name="Henrissat B."/>
            <person name="Grigoriev I."/>
            <person name="Martin F."/>
            <person name="Perotto S."/>
        </authorList>
    </citation>
    <scope>NUCLEOTIDE SEQUENCE [LARGE SCALE GENOMIC DNA]</scope>
    <source>
        <strain evidence="8 9">F</strain>
    </source>
</reference>
<evidence type="ECO:0000256" key="2">
    <source>
        <dbReference type="ARBA" id="ARBA00009199"/>
    </source>
</evidence>
<evidence type="ECO:0000256" key="1">
    <source>
        <dbReference type="ARBA" id="ARBA00001311"/>
    </source>
</evidence>
<feature type="binding site" evidence="6">
    <location>
        <position position="189"/>
    </location>
    <ligand>
        <name>substrate</name>
    </ligand>
</feature>
<evidence type="ECO:0000256" key="6">
    <source>
        <dbReference type="PIRSR" id="PIRSR001221-2"/>
    </source>
</evidence>
<sequence length="554" mass="59354">MAATQEPWQEIAARKRASVRALIPAQWLIPAAKLEEYKKSERGVLHVPRESGILSAEEIKITESYDAVALAEELRAGRLSAVDVTRAFSKRAAIAQQLVNCLTEVFFEDAITRAKYLDEYLEREGKPLGPLHGLPISIKDGFNYPGVESTIGYVSLVGKSKATVASPLVKLLLDLGAVLYVKTNIPQTLMTADSDNNVFGRTLNPYKLTLTAGGSSGGEGALVALGGSILGVGTDIGGSVRIPAYCNGIYGFKPSANRIPYGGQQPAGRFGSPGIIAAAGPLTRSVRDLEFFTKSVIDAEPQDYDSSALAVPWISAPLKIKLVIGVLAEDPDFPLLPPVKRTLETAIEKLQAASHTIIPLTDAPGTREANEIAVSLFQLDPTKSAVKKILASGEPFIQSVLKGAADFAAYQAASEKPPLFPLPADGYTLENLWDLNVARADYSERWNQALVKAKIDVIIGPVAETTAPPHDTYGNSPYTIIWNLLNYPGVVIPYLKADQSIDKTELFPTGLARTYVASEVHGAPCGIQLTARNLRDESLLAASHIIASVLENSS</sequence>